<reference evidence="1" key="1">
    <citation type="journal article" date="2013" name="Environ. Microbiol.">
        <title>Microbiota from the distal guts of lean and obese adolescents exhibit partial functional redundancy besides clear differences in community structure.</title>
        <authorList>
            <person name="Ferrer M."/>
            <person name="Ruiz A."/>
            <person name="Lanza F."/>
            <person name="Haange S.B."/>
            <person name="Oberbach A."/>
            <person name="Till H."/>
            <person name="Bargiela R."/>
            <person name="Campoy C."/>
            <person name="Segura M.T."/>
            <person name="Richter M."/>
            <person name="von Bergen M."/>
            <person name="Seifert J."/>
            <person name="Suarez A."/>
        </authorList>
    </citation>
    <scope>NUCLEOTIDE SEQUENCE</scope>
</reference>
<organism evidence="1">
    <name type="scientific">human gut metagenome</name>
    <dbReference type="NCBI Taxonomy" id="408170"/>
    <lineage>
        <taxon>unclassified sequences</taxon>
        <taxon>metagenomes</taxon>
        <taxon>organismal metagenomes</taxon>
    </lineage>
</organism>
<dbReference type="AlphaFoldDB" id="K1U518"/>
<comment type="caution">
    <text evidence="1">The sequence shown here is derived from an EMBL/GenBank/DDBJ whole genome shotgun (WGS) entry which is preliminary data.</text>
</comment>
<evidence type="ECO:0000313" key="1">
    <source>
        <dbReference type="EMBL" id="EKC80362.1"/>
    </source>
</evidence>
<sequence length="86" mass="9762">MLITSCSQNNELSSDSTESQYEFEDKYDVVLYGKYLPTDIADINKPEQLIDDSLNSGFDPDSVQKIDFLGKIYNVKYDDDKHANGV</sequence>
<proteinExistence type="predicted"/>
<gene>
    <name evidence="1" type="ORF">LEA_01461</name>
</gene>
<dbReference type="EMBL" id="AJWY01001014">
    <property type="protein sequence ID" value="EKC80362.1"/>
    <property type="molecule type" value="Genomic_DNA"/>
</dbReference>
<feature type="non-terminal residue" evidence="1">
    <location>
        <position position="86"/>
    </location>
</feature>
<accession>K1U518</accession>
<name>K1U518_9ZZZZ</name>
<protein>
    <submittedName>
        <fullName evidence="1">Uncharacterized protein</fullName>
    </submittedName>
</protein>